<evidence type="ECO:0000256" key="3">
    <source>
        <dbReference type="SAM" id="MobiDB-lite"/>
    </source>
</evidence>
<dbReference type="PANTHER" id="PTHR23088">
    <property type="entry name" value="NITRILASE-RELATED"/>
    <property type="match status" value="1"/>
</dbReference>
<dbReference type="CDD" id="cd07572">
    <property type="entry name" value="nit"/>
    <property type="match status" value="1"/>
</dbReference>
<feature type="compositionally biased region" description="Polar residues" evidence="3">
    <location>
        <begin position="304"/>
        <end position="314"/>
    </location>
</feature>
<name>A0A0B4X6R3_9HYPH</name>
<dbReference type="AlphaFoldDB" id="A0A0B4X6R3"/>
<gene>
    <name evidence="5" type="ORF">RGR602_CH03088</name>
</gene>
<evidence type="ECO:0000259" key="4">
    <source>
        <dbReference type="PROSITE" id="PS50263"/>
    </source>
</evidence>
<evidence type="ECO:0000313" key="5">
    <source>
        <dbReference type="EMBL" id="AJD42405.1"/>
    </source>
</evidence>
<evidence type="ECO:0000256" key="2">
    <source>
        <dbReference type="ARBA" id="ARBA00022801"/>
    </source>
</evidence>
<protein>
    <submittedName>
        <fullName evidence="5">Nitrilase/cyanide hydratase protein</fullName>
    </submittedName>
</protein>
<dbReference type="Proteomes" id="UP000031368">
    <property type="component" value="Chromosome"/>
</dbReference>
<dbReference type="KEGG" id="rga:RGR602_CH03088"/>
<dbReference type="InterPro" id="IPR003010">
    <property type="entry name" value="C-N_Hydrolase"/>
</dbReference>
<dbReference type="HOGENOM" id="CLU_030130_1_2_5"/>
<reference evidence="5 6" key="1">
    <citation type="submission" date="2013-11" db="EMBL/GenBank/DDBJ databases">
        <title>Complete genome sequence of Rhizobium gallicum bv. gallicum R602.</title>
        <authorList>
            <person name="Bustos P."/>
            <person name="Santamaria R.I."/>
            <person name="Lozano L."/>
            <person name="Acosta J.L."/>
            <person name="Ormeno-Orrillo E."/>
            <person name="Rogel M.A."/>
            <person name="Romero D."/>
            <person name="Cevallos M.A."/>
            <person name="Martinez-Romero E."/>
            <person name="Gonzalez V."/>
        </authorList>
    </citation>
    <scope>NUCLEOTIDE SEQUENCE [LARGE SCALE GENOMIC DNA]</scope>
    <source>
        <strain evidence="5 6">R602</strain>
    </source>
</reference>
<dbReference type="PROSITE" id="PS50263">
    <property type="entry name" value="CN_HYDROLASE"/>
    <property type="match status" value="1"/>
</dbReference>
<organism evidence="5 6">
    <name type="scientific">Rhizobium gallicum bv. gallicum R602sp</name>
    <dbReference type="NCBI Taxonomy" id="1041138"/>
    <lineage>
        <taxon>Bacteria</taxon>
        <taxon>Pseudomonadati</taxon>
        <taxon>Pseudomonadota</taxon>
        <taxon>Alphaproteobacteria</taxon>
        <taxon>Hyphomicrobiales</taxon>
        <taxon>Rhizobiaceae</taxon>
        <taxon>Rhizobium/Agrobacterium group</taxon>
        <taxon>Rhizobium</taxon>
    </lineage>
</organism>
<feature type="region of interest" description="Disordered" evidence="3">
    <location>
        <begin position="293"/>
        <end position="314"/>
    </location>
</feature>
<dbReference type="InterPro" id="IPR001110">
    <property type="entry name" value="UPF0012_CS"/>
</dbReference>
<dbReference type="Gene3D" id="3.60.110.10">
    <property type="entry name" value="Carbon-nitrogen hydrolase"/>
    <property type="match status" value="1"/>
</dbReference>
<dbReference type="SUPFAM" id="SSF56317">
    <property type="entry name" value="Carbon-nitrogen hydrolase"/>
    <property type="match status" value="1"/>
</dbReference>
<dbReference type="EMBL" id="CP006877">
    <property type="protein sequence ID" value="AJD42405.1"/>
    <property type="molecule type" value="Genomic_DNA"/>
</dbReference>
<dbReference type="InterPro" id="IPR045254">
    <property type="entry name" value="Nit1/2_C-N_Hydrolase"/>
</dbReference>
<proteinExistence type="inferred from homology"/>
<sequence>MKISLIQMNSQPDRDLNLHTAETLMHQAMERDRPDLIVLPEHFDWSGGTAQEKLAAADDMPGGKAYRMLQEFAAREQIWIHGGSLLERIGGSSKIYNTTVVFDPKAREVGRYRKIHLFDIEAPDGKIYRESETVAPGDRLFIYEAHGYRIGCAICYDLRFPRLFDALASAGVDVVILPAAFTLQTGKDHWEVLCRARSIELQAYFVACGQWGGYVAANGERRFTYGNSLVCDPWGQVIARAADQVGVLSTHIDRTRVAAVRELIPSASHKTSFEGLARTSLDCGIAGSCDRSSCTGSRRGRAPNSCSGETTRDP</sequence>
<evidence type="ECO:0000256" key="1">
    <source>
        <dbReference type="ARBA" id="ARBA00010613"/>
    </source>
</evidence>
<keyword evidence="2" id="KW-0378">Hydrolase</keyword>
<dbReference type="PANTHER" id="PTHR23088:SF27">
    <property type="entry name" value="DEAMINATED GLUTATHIONE AMIDASE"/>
    <property type="match status" value="1"/>
</dbReference>
<comment type="similarity">
    <text evidence="1">Belongs to the carbon-nitrogen hydrolase superfamily. NIT1/NIT2 family.</text>
</comment>
<dbReference type="RefSeq" id="WP_082046553.1">
    <property type="nucleotide sequence ID" value="NZ_CP006877.1"/>
</dbReference>
<keyword evidence="6" id="KW-1185">Reference proteome</keyword>
<dbReference type="PROSITE" id="PS01227">
    <property type="entry name" value="UPF0012"/>
    <property type="match status" value="1"/>
</dbReference>
<accession>A0A0B4X6R3</accession>
<evidence type="ECO:0000313" key="6">
    <source>
        <dbReference type="Proteomes" id="UP000031368"/>
    </source>
</evidence>
<dbReference type="GO" id="GO:0016811">
    <property type="term" value="F:hydrolase activity, acting on carbon-nitrogen (but not peptide) bonds, in linear amides"/>
    <property type="evidence" value="ECO:0007669"/>
    <property type="project" value="InterPro"/>
</dbReference>
<dbReference type="Pfam" id="PF00795">
    <property type="entry name" value="CN_hydrolase"/>
    <property type="match status" value="1"/>
</dbReference>
<dbReference type="InterPro" id="IPR036526">
    <property type="entry name" value="C-N_Hydrolase_sf"/>
</dbReference>
<feature type="domain" description="CN hydrolase" evidence="4">
    <location>
        <begin position="1"/>
        <end position="254"/>
    </location>
</feature>